<keyword evidence="5" id="KW-0934">Plastid</keyword>
<dbReference type="PANTHER" id="PTHR35703">
    <property type="entry name" value="HEME OXYGENASE 1, CHLOROPLASTIC-RELATED"/>
    <property type="match status" value="1"/>
</dbReference>
<dbReference type="GO" id="GO:0006788">
    <property type="term" value="P:heme oxidation"/>
    <property type="evidence" value="ECO:0007669"/>
    <property type="project" value="InterPro"/>
</dbReference>
<reference evidence="8 9" key="1">
    <citation type="submission" date="2018-10" db="EMBL/GenBank/DDBJ databases">
        <title>A high-quality apple genome assembly.</title>
        <authorList>
            <person name="Hu J."/>
        </authorList>
    </citation>
    <scope>NUCLEOTIDE SEQUENCE [LARGE SCALE GENOMIC DNA]</scope>
    <source>
        <strain evidence="9">cv. HFTH1</strain>
        <tissue evidence="8">Young leaf</tissue>
    </source>
</reference>
<evidence type="ECO:0000256" key="7">
    <source>
        <dbReference type="SAM" id="MobiDB-lite"/>
    </source>
</evidence>
<dbReference type="GO" id="GO:0009507">
    <property type="term" value="C:chloroplast"/>
    <property type="evidence" value="ECO:0007669"/>
    <property type="project" value="UniProtKB-SubCell"/>
</dbReference>
<accession>A0A498HML3</accession>
<comment type="caution">
    <text evidence="8">The sequence shown here is derived from an EMBL/GenBank/DDBJ whole genome shotgun (WGS) entry which is preliminary data.</text>
</comment>
<dbReference type="InterPro" id="IPR016951">
    <property type="entry name" value="Haem_Oase_decyc_pln"/>
</dbReference>
<keyword evidence="9" id="KW-1185">Reference proteome</keyword>
<dbReference type="Gene3D" id="1.20.910.10">
    <property type="entry name" value="Heme oxygenase-like"/>
    <property type="match status" value="1"/>
</dbReference>
<dbReference type="Proteomes" id="UP000290289">
    <property type="component" value="Chromosome 15"/>
</dbReference>
<organism evidence="8 9">
    <name type="scientific">Malus domestica</name>
    <name type="common">Apple</name>
    <name type="synonym">Pyrus malus</name>
    <dbReference type="NCBI Taxonomy" id="3750"/>
    <lineage>
        <taxon>Eukaryota</taxon>
        <taxon>Viridiplantae</taxon>
        <taxon>Streptophyta</taxon>
        <taxon>Embryophyta</taxon>
        <taxon>Tracheophyta</taxon>
        <taxon>Spermatophyta</taxon>
        <taxon>Magnoliopsida</taxon>
        <taxon>eudicotyledons</taxon>
        <taxon>Gunneridae</taxon>
        <taxon>Pentapetalae</taxon>
        <taxon>rosids</taxon>
        <taxon>fabids</taxon>
        <taxon>Rosales</taxon>
        <taxon>Rosaceae</taxon>
        <taxon>Amygdaloideae</taxon>
        <taxon>Maleae</taxon>
        <taxon>Malus</taxon>
    </lineage>
</organism>
<gene>
    <name evidence="8" type="ORF">DVH24_012422</name>
</gene>
<dbReference type="GO" id="GO:0010024">
    <property type="term" value="P:phytochromobilin biosynthetic process"/>
    <property type="evidence" value="ECO:0007669"/>
    <property type="project" value="TreeGrafter"/>
</dbReference>
<evidence type="ECO:0000256" key="6">
    <source>
        <dbReference type="ARBA" id="ARBA00022946"/>
    </source>
</evidence>
<dbReference type="InterPro" id="IPR016053">
    <property type="entry name" value="Haem_Oase-like"/>
</dbReference>
<dbReference type="PANTHER" id="PTHR35703:SF1">
    <property type="entry name" value="INACTIVE HEME OXYGENASE 2, CHLOROPLASTIC-RELATED"/>
    <property type="match status" value="1"/>
</dbReference>
<dbReference type="InterPro" id="IPR016084">
    <property type="entry name" value="Haem_Oase-like_multi-hlx"/>
</dbReference>
<comment type="subcellular location">
    <subcellularLocation>
        <location evidence="1">Plastid</location>
        <location evidence="1">Chloroplast</location>
    </subcellularLocation>
</comment>
<evidence type="ECO:0000256" key="1">
    <source>
        <dbReference type="ARBA" id="ARBA00004229"/>
    </source>
</evidence>
<dbReference type="InterPro" id="IPR002051">
    <property type="entry name" value="Haem_Oase"/>
</dbReference>
<sequence length="369" mass="41431">MQCATMSSLMEKAVSPSIANFFFPHPHSSNASTISTRKFRRRAPPLRCSDSSAVASTSLSPPPISTANTGTAPPVVRRRMRYRKQYPGESKGITEEMRFVAMKLRNINGKKLNTNSNNSSSDDDDGDGENDDNAPVEDNSSESDADGDGGETETWRPSLEGFIKYLVDSKLVFDTVERIVDESNDVAYAYFRKTGLERSESLSEDLEWFKQQGNVIPEPSNPGVSYAKYLEGLAEESAPLFLCHFYNIYFSHIAGGQVIARQVSEKLLEGRELAFCAWEEDVQELLKGVREKLNKLGEKLDEVQDFLRLPHRELKSRQVKIHTTPVSKQVEDWEDVERTLRGTSYESFMHANYQLHSSVSPPNLALSSD</sequence>
<dbReference type="GO" id="GO:0004392">
    <property type="term" value="F:heme oxygenase (decyclizing) activity"/>
    <property type="evidence" value="ECO:0007669"/>
    <property type="project" value="InterPro"/>
</dbReference>
<keyword evidence="6" id="KW-0809">Transit peptide</keyword>
<keyword evidence="3" id="KW-0150">Chloroplast</keyword>
<dbReference type="AlphaFoldDB" id="A0A498HML3"/>
<dbReference type="Pfam" id="PF01126">
    <property type="entry name" value="Heme_oxygenase"/>
    <property type="match status" value="1"/>
</dbReference>
<dbReference type="EMBL" id="RDQH01000341">
    <property type="protein sequence ID" value="RXH72738.1"/>
    <property type="molecule type" value="Genomic_DNA"/>
</dbReference>
<evidence type="ECO:0000256" key="5">
    <source>
        <dbReference type="ARBA" id="ARBA00022640"/>
    </source>
</evidence>
<comment type="similarity">
    <text evidence="2">Belongs to the heme oxygenase family.</text>
</comment>
<keyword evidence="4" id="KW-0602">Photosynthesis</keyword>
<proteinExistence type="inferred from homology"/>
<dbReference type="CDD" id="cd19165">
    <property type="entry name" value="HemeO"/>
    <property type="match status" value="1"/>
</dbReference>
<evidence type="ECO:0000313" key="8">
    <source>
        <dbReference type="EMBL" id="RXH72738.1"/>
    </source>
</evidence>
<evidence type="ECO:0000256" key="3">
    <source>
        <dbReference type="ARBA" id="ARBA00022528"/>
    </source>
</evidence>
<name>A0A498HML3_MALDO</name>
<feature type="region of interest" description="Disordered" evidence="7">
    <location>
        <begin position="46"/>
        <end position="78"/>
    </location>
</feature>
<protein>
    <recommendedName>
        <fullName evidence="10">Inactive heme oxygenase 2, chloroplastic</fullName>
    </recommendedName>
</protein>
<evidence type="ECO:0000313" key="9">
    <source>
        <dbReference type="Proteomes" id="UP000290289"/>
    </source>
</evidence>
<dbReference type="STRING" id="3750.A0A498HML3"/>
<feature type="region of interest" description="Disordered" evidence="7">
    <location>
        <begin position="110"/>
        <end position="154"/>
    </location>
</feature>
<evidence type="ECO:0008006" key="10">
    <source>
        <dbReference type="Google" id="ProtNLM"/>
    </source>
</evidence>
<evidence type="ECO:0000256" key="4">
    <source>
        <dbReference type="ARBA" id="ARBA00022531"/>
    </source>
</evidence>
<dbReference type="GO" id="GO:0015979">
    <property type="term" value="P:photosynthesis"/>
    <property type="evidence" value="ECO:0007669"/>
    <property type="project" value="UniProtKB-KW"/>
</dbReference>
<feature type="compositionally biased region" description="Low complexity" evidence="7">
    <location>
        <begin position="49"/>
        <end position="59"/>
    </location>
</feature>
<dbReference type="SUPFAM" id="SSF48613">
    <property type="entry name" value="Heme oxygenase-like"/>
    <property type="match status" value="1"/>
</dbReference>
<feature type="compositionally biased region" description="Acidic residues" evidence="7">
    <location>
        <begin position="121"/>
        <end position="151"/>
    </location>
</feature>
<evidence type="ECO:0000256" key="2">
    <source>
        <dbReference type="ARBA" id="ARBA00006134"/>
    </source>
</evidence>